<proteinExistence type="predicted"/>
<feature type="region of interest" description="Disordered" evidence="1">
    <location>
        <begin position="84"/>
        <end position="106"/>
    </location>
</feature>
<sequence>DEGKIKLLLDDAVLKNLMYQQPDILFEVQFEKVFKFKKVCMLYFQCEGIIHAMTQLETLFQMFAVTLTRMEQLELTSRNVPSVELKQISTDTDAPENTKPDKTGINLDELRQGVKELKSNSKKDDLQ</sequence>
<evidence type="ECO:0000256" key="1">
    <source>
        <dbReference type="SAM" id="MobiDB-lite"/>
    </source>
</evidence>
<dbReference type="AlphaFoldDB" id="A0A382MLB7"/>
<dbReference type="EMBL" id="UINC01094290">
    <property type="protein sequence ID" value="SVC49410.1"/>
    <property type="molecule type" value="Genomic_DNA"/>
</dbReference>
<feature type="compositionally biased region" description="Basic and acidic residues" evidence="1">
    <location>
        <begin position="96"/>
        <end position="106"/>
    </location>
</feature>
<evidence type="ECO:0000313" key="2">
    <source>
        <dbReference type="EMBL" id="SVC49410.1"/>
    </source>
</evidence>
<gene>
    <name evidence="2" type="ORF">METZ01_LOCUS302264</name>
</gene>
<reference evidence="2" key="1">
    <citation type="submission" date="2018-05" db="EMBL/GenBank/DDBJ databases">
        <authorList>
            <person name="Lanie J.A."/>
            <person name="Ng W.-L."/>
            <person name="Kazmierczak K.M."/>
            <person name="Andrzejewski T.M."/>
            <person name="Davidsen T.M."/>
            <person name="Wayne K.J."/>
            <person name="Tettelin H."/>
            <person name="Glass J.I."/>
            <person name="Rusch D."/>
            <person name="Podicherti R."/>
            <person name="Tsui H.-C.T."/>
            <person name="Winkler M.E."/>
        </authorList>
    </citation>
    <scope>NUCLEOTIDE SEQUENCE</scope>
</reference>
<feature type="non-terminal residue" evidence="2">
    <location>
        <position position="1"/>
    </location>
</feature>
<name>A0A382MLB7_9ZZZZ</name>
<accession>A0A382MLB7</accession>
<organism evidence="2">
    <name type="scientific">marine metagenome</name>
    <dbReference type="NCBI Taxonomy" id="408172"/>
    <lineage>
        <taxon>unclassified sequences</taxon>
        <taxon>metagenomes</taxon>
        <taxon>ecological metagenomes</taxon>
    </lineage>
</organism>
<protein>
    <submittedName>
        <fullName evidence="2">Uncharacterized protein</fullName>
    </submittedName>
</protein>